<evidence type="ECO:0000256" key="1">
    <source>
        <dbReference type="SAM" id="Phobius"/>
    </source>
</evidence>
<dbReference type="PANTHER" id="PTHR46211">
    <property type="entry name" value="GLYCEROPHOSPHORYL DIESTER PHOSPHODIESTERASE"/>
    <property type="match status" value="1"/>
</dbReference>
<feature type="domain" description="GP-PDE" evidence="2">
    <location>
        <begin position="214"/>
        <end position="440"/>
    </location>
</feature>
<feature type="transmembrane region" description="Helical" evidence="1">
    <location>
        <begin position="152"/>
        <end position="173"/>
    </location>
</feature>
<feature type="transmembrane region" description="Helical" evidence="1">
    <location>
        <begin position="20"/>
        <end position="40"/>
    </location>
</feature>
<proteinExistence type="predicted"/>
<feature type="transmembrane region" description="Helical" evidence="1">
    <location>
        <begin position="92"/>
        <end position="109"/>
    </location>
</feature>
<dbReference type="Pfam" id="PF03009">
    <property type="entry name" value="GDPD"/>
    <property type="match status" value="1"/>
</dbReference>
<sequence length="457" mass="51653">MAVLLILNLSSYWLYRKSSGHAGLLLGWLLFTLFISYAWVERTQALTWWQLVGHSLRGGLWLPFSGLLSFSFWRYSWRPPQTLFDQVINHRWQILPVLLVLYLVASGFCARPHFVWRLKLVFGWCGALLLLAGGLLLLQWGCDHLAGINARFSARLFWLLWLNGKYVLWLGLLLRLRNQPVVIDYRWAGGSLLVLLALGWSFSGQFFAKTAMTPQIVAHRGVNGNTGVPNTLQALHQTVPARPAMVEIDLRLTGDQKFVVSHDATTGQLAATEQTVATTTLAQLQRLPLTKNGQTAHYASFTAYLKAAQQAHQPLLVELKAKQDWPAVTTQFVQQYRGKLLPTTQFHCTSLAAVKLLRQHGLTPVGYILPFTVVGLPANQADFYSTDWRTLNPLIVAQARRQGKPLYVWTVEHNWALQAVRHLNAAKVITDHTSQVRRELQAKPQYLGNLLLLLLNF</sequence>
<feature type="transmembrane region" description="Helical" evidence="1">
    <location>
        <begin position="121"/>
        <end position="140"/>
    </location>
</feature>
<keyword evidence="4" id="KW-1185">Reference proteome</keyword>
<reference evidence="4" key="1">
    <citation type="journal article" date="2019" name="Int. J. Syst. Evol. Microbiol.">
        <title>The Global Catalogue of Microorganisms (GCM) 10K type strain sequencing project: providing services to taxonomists for standard genome sequencing and annotation.</title>
        <authorList>
            <consortium name="The Broad Institute Genomics Platform"/>
            <consortium name="The Broad Institute Genome Sequencing Center for Infectious Disease"/>
            <person name="Wu L."/>
            <person name="Ma J."/>
        </authorList>
    </citation>
    <scope>NUCLEOTIDE SEQUENCE [LARGE SCALE GENOMIC DNA]</scope>
    <source>
        <strain evidence="4">CCM 8925</strain>
    </source>
</reference>
<evidence type="ECO:0000259" key="2">
    <source>
        <dbReference type="PROSITE" id="PS51704"/>
    </source>
</evidence>
<feature type="transmembrane region" description="Helical" evidence="1">
    <location>
        <begin position="60"/>
        <end position="77"/>
    </location>
</feature>
<feature type="transmembrane region" description="Helical" evidence="1">
    <location>
        <begin position="185"/>
        <end position="208"/>
    </location>
</feature>
<keyword evidence="1" id="KW-0812">Transmembrane</keyword>
<gene>
    <name evidence="3" type="ORF">ACFQZ7_08190</name>
</gene>
<evidence type="ECO:0000313" key="3">
    <source>
        <dbReference type="EMBL" id="MFD0897717.1"/>
    </source>
</evidence>
<dbReference type="SUPFAM" id="SSF51695">
    <property type="entry name" value="PLC-like phosphodiesterases"/>
    <property type="match status" value="1"/>
</dbReference>
<evidence type="ECO:0000313" key="4">
    <source>
        <dbReference type="Proteomes" id="UP001597104"/>
    </source>
</evidence>
<dbReference type="InterPro" id="IPR030395">
    <property type="entry name" value="GP_PDE_dom"/>
</dbReference>
<dbReference type="InterPro" id="IPR017946">
    <property type="entry name" value="PLC-like_Pdiesterase_TIM-brl"/>
</dbReference>
<keyword evidence="1" id="KW-1133">Transmembrane helix</keyword>
<protein>
    <submittedName>
        <fullName evidence="3">Glycerophosphodiester phosphodiesterase family protein</fullName>
    </submittedName>
</protein>
<dbReference type="RefSeq" id="WP_137637922.1">
    <property type="nucleotide sequence ID" value="NZ_BJDN01000014.1"/>
</dbReference>
<name>A0ABW3EC77_9LACO</name>
<dbReference type="Proteomes" id="UP001597104">
    <property type="component" value="Unassembled WGS sequence"/>
</dbReference>
<comment type="caution">
    <text evidence="3">The sequence shown here is derived from an EMBL/GenBank/DDBJ whole genome shotgun (WGS) entry which is preliminary data.</text>
</comment>
<organism evidence="3 4">
    <name type="scientific">Loigolactobacillus binensis</name>
    <dbReference type="NCBI Taxonomy" id="2559922"/>
    <lineage>
        <taxon>Bacteria</taxon>
        <taxon>Bacillati</taxon>
        <taxon>Bacillota</taxon>
        <taxon>Bacilli</taxon>
        <taxon>Lactobacillales</taxon>
        <taxon>Lactobacillaceae</taxon>
        <taxon>Loigolactobacillus</taxon>
    </lineage>
</organism>
<dbReference type="PANTHER" id="PTHR46211:SF8">
    <property type="entry name" value="PHOSPHODIESTERASE"/>
    <property type="match status" value="1"/>
</dbReference>
<keyword evidence="1" id="KW-0472">Membrane</keyword>
<accession>A0ABW3EC77</accession>
<dbReference type="Gene3D" id="3.20.20.190">
    <property type="entry name" value="Phosphatidylinositol (PI) phosphodiesterase"/>
    <property type="match status" value="1"/>
</dbReference>
<dbReference type="PROSITE" id="PS51704">
    <property type="entry name" value="GP_PDE"/>
    <property type="match status" value="1"/>
</dbReference>
<dbReference type="EMBL" id="JBHTIO010000038">
    <property type="protein sequence ID" value="MFD0897717.1"/>
    <property type="molecule type" value="Genomic_DNA"/>
</dbReference>